<dbReference type="SUPFAM" id="SSF53474">
    <property type="entry name" value="alpha/beta-Hydrolases"/>
    <property type="match status" value="1"/>
</dbReference>
<accession>A0A848M603</accession>
<dbReference type="Proteomes" id="UP000565468">
    <property type="component" value="Unassembled WGS sequence"/>
</dbReference>
<evidence type="ECO:0000313" key="2">
    <source>
        <dbReference type="Proteomes" id="UP000565468"/>
    </source>
</evidence>
<dbReference type="Gene3D" id="3.40.50.1820">
    <property type="entry name" value="alpha/beta hydrolase"/>
    <property type="match status" value="1"/>
</dbReference>
<sequence>MNHDHSLLWHTPVFETEMKGQKESPYNMLIRLGTPEYNPERYMNSDLGRRYISSIRYYAENSGEDDPEVLEYWRLTGKGLKKELHNKDDPENKWASYVPSSADDPKRAYQKYPLLFVLHGGGNPIYLSETWGFIHVAAEHEVIVVMPENLEEDSLLQLLSEVKALYPVDSSRVYCTGFSRGGVISSMVTMKNPMLFAASAPCGNYACVNDPFVSDEYVEQLRKCDLPVIIAAGRYEKSQQYPIYSEINLNHYHYSTQKFDPPEARLGFRKPTTMEEKVEMLQRRLYAARCREMSIDEIQAAAFSEDPVARMIGSPLDQTEVRIMGGVKHYIGDFINESGDSWFRMVCIDDIPHWPTPSLPELVWEFFSRFSRDPVTGSIFDTARSKGSKKIKIR</sequence>
<gene>
    <name evidence="1" type="ORF">HII30_12425</name>
</gene>
<keyword evidence="2" id="KW-1185">Reference proteome</keyword>
<dbReference type="AlphaFoldDB" id="A0A848M603"/>
<reference evidence="1 2" key="1">
    <citation type="submission" date="2020-04" db="EMBL/GenBank/DDBJ databases">
        <title>Paenibacillus algicola sp. nov., a novel marine bacterium producing alginate lyase.</title>
        <authorList>
            <person name="Huang H."/>
        </authorList>
    </citation>
    <scope>NUCLEOTIDE SEQUENCE [LARGE SCALE GENOMIC DNA]</scope>
    <source>
        <strain evidence="1 2">L7-75</strain>
    </source>
</reference>
<proteinExistence type="predicted"/>
<protein>
    <recommendedName>
        <fullName evidence="3">Peptidase S9 prolyl oligopeptidase catalytic domain-containing protein</fullName>
    </recommendedName>
</protein>
<organism evidence="1 2">
    <name type="scientific">Paenibacillus lemnae</name>
    <dbReference type="NCBI Taxonomy" id="1330551"/>
    <lineage>
        <taxon>Bacteria</taxon>
        <taxon>Bacillati</taxon>
        <taxon>Bacillota</taxon>
        <taxon>Bacilli</taxon>
        <taxon>Bacillales</taxon>
        <taxon>Paenibacillaceae</taxon>
        <taxon>Paenibacillus</taxon>
    </lineage>
</organism>
<dbReference type="EMBL" id="JABBPN010000010">
    <property type="protein sequence ID" value="NMO96578.1"/>
    <property type="molecule type" value="Genomic_DNA"/>
</dbReference>
<evidence type="ECO:0000313" key="1">
    <source>
        <dbReference type="EMBL" id="NMO96578.1"/>
    </source>
</evidence>
<dbReference type="RefSeq" id="WP_169505358.1">
    <property type="nucleotide sequence ID" value="NZ_JABBPN010000010.1"/>
</dbReference>
<comment type="caution">
    <text evidence="1">The sequence shown here is derived from an EMBL/GenBank/DDBJ whole genome shotgun (WGS) entry which is preliminary data.</text>
</comment>
<dbReference type="InterPro" id="IPR029058">
    <property type="entry name" value="AB_hydrolase_fold"/>
</dbReference>
<evidence type="ECO:0008006" key="3">
    <source>
        <dbReference type="Google" id="ProtNLM"/>
    </source>
</evidence>
<name>A0A848M603_PAELE</name>